<dbReference type="InterPro" id="IPR012093">
    <property type="entry name" value="Pirin"/>
</dbReference>
<dbReference type="PIRSF" id="PIRSF006232">
    <property type="entry name" value="Pirin"/>
    <property type="match status" value="1"/>
</dbReference>
<dbReference type="InterPro" id="IPR014710">
    <property type="entry name" value="RmlC-like_jellyroll"/>
</dbReference>
<dbReference type="GO" id="GO:0046872">
    <property type="term" value="F:metal ion binding"/>
    <property type="evidence" value="ECO:0007669"/>
    <property type="project" value="UniProtKB-KW"/>
</dbReference>
<evidence type="ECO:0000256" key="3">
    <source>
        <dbReference type="RuleBase" id="RU003457"/>
    </source>
</evidence>
<evidence type="ECO:0000313" key="6">
    <source>
        <dbReference type="EMBL" id="WFC97944.1"/>
    </source>
</evidence>
<dbReference type="Proteomes" id="UP001219567">
    <property type="component" value="Chromosome 1"/>
</dbReference>
<accession>A0AAJ5YWY1</accession>
<reference evidence="6 7" key="1">
    <citation type="submission" date="2023-03" db="EMBL/GenBank/DDBJ databases">
        <title>Mating type loci evolution in Malassezia.</title>
        <authorList>
            <person name="Coelho M.A."/>
        </authorList>
    </citation>
    <scope>NUCLEOTIDE SEQUENCE [LARGE SCALE GENOMIC DNA]</scope>
    <source>
        <strain evidence="6 7">CBS 9725</strain>
    </source>
</reference>
<evidence type="ECO:0000256" key="2">
    <source>
        <dbReference type="PIRSR" id="PIRSR006232-1"/>
    </source>
</evidence>
<feature type="binding site" evidence="2">
    <location>
        <position position="106"/>
    </location>
    <ligand>
        <name>Fe cation</name>
        <dbReference type="ChEBI" id="CHEBI:24875"/>
    </ligand>
</feature>
<dbReference type="InterPro" id="IPR003829">
    <property type="entry name" value="Pirin_N_dom"/>
</dbReference>
<dbReference type="Pfam" id="PF05726">
    <property type="entry name" value="Pirin_C"/>
    <property type="match status" value="1"/>
</dbReference>
<organism evidence="6 7">
    <name type="scientific">Malassezia yamatoensis</name>
    <dbReference type="NCBI Taxonomy" id="253288"/>
    <lineage>
        <taxon>Eukaryota</taxon>
        <taxon>Fungi</taxon>
        <taxon>Dikarya</taxon>
        <taxon>Basidiomycota</taxon>
        <taxon>Ustilaginomycotina</taxon>
        <taxon>Malasseziomycetes</taxon>
        <taxon>Malasseziales</taxon>
        <taxon>Malasseziaceae</taxon>
        <taxon>Malassezia</taxon>
    </lineage>
</organism>
<dbReference type="PANTHER" id="PTHR13903:SF8">
    <property type="entry name" value="PIRIN"/>
    <property type="match status" value="1"/>
</dbReference>
<feature type="domain" description="Pirin N-terminal" evidence="4">
    <location>
        <begin position="28"/>
        <end position="130"/>
    </location>
</feature>
<dbReference type="InterPro" id="IPR008778">
    <property type="entry name" value="Pirin_C_dom"/>
</dbReference>
<feature type="binding site" evidence="2">
    <location>
        <position position="64"/>
    </location>
    <ligand>
        <name>Fe cation</name>
        <dbReference type="ChEBI" id="CHEBI:24875"/>
    </ligand>
</feature>
<dbReference type="AlphaFoldDB" id="A0AAJ5YWY1"/>
<keyword evidence="2" id="KW-0479">Metal-binding</keyword>
<feature type="domain" description="Pirin C-terminal" evidence="5">
    <location>
        <begin position="196"/>
        <end position="316"/>
    </location>
</feature>
<sequence length="332" mass="37117">MTSSALKQISRKVTHYIAAVEQSEGAGARIRRALGTAELRNFSPFLMLDHFRIGEGAGFTDHPHRGQTTVTYMLDGYVEHEDFAGHRGVIGPGDIQWMMAARGIVHAEMPLTHDERGNKLPTPVGMQLWIDLPAHSKKEDPSYQEFKSDQLPVQVPRESEPYDTEGEGWSVKIISGKSHGAESPVRLPQSGGCYFMDIQLQPGGWIFQEIPHTWNSLLYVIQNKVSVGEESKEVYDQYHTLTLSNPGLVPETTEEAKLALSNSDGVRISNPSNKPSRVMLIAAEPMDHPVMQYGPFVMCSKEEIYEAIQDFQLARNGFERAATWHSEIAKKL</sequence>
<dbReference type="CDD" id="cd02909">
    <property type="entry name" value="cupin_pirin_N"/>
    <property type="match status" value="1"/>
</dbReference>
<dbReference type="CDD" id="cd02247">
    <property type="entry name" value="cupin_pirin_C"/>
    <property type="match status" value="1"/>
</dbReference>
<evidence type="ECO:0000256" key="1">
    <source>
        <dbReference type="ARBA" id="ARBA00008416"/>
    </source>
</evidence>
<dbReference type="Gene3D" id="2.60.120.10">
    <property type="entry name" value="Jelly Rolls"/>
    <property type="match status" value="2"/>
</dbReference>
<evidence type="ECO:0000313" key="7">
    <source>
        <dbReference type="Proteomes" id="UP001219567"/>
    </source>
</evidence>
<evidence type="ECO:0008006" key="8">
    <source>
        <dbReference type="Google" id="ProtNLM"/>
    </source>
</evidence>
<keyword evidence="7" id="KW-1185">Reference proteome</keyword>
<dbReference type="InterPro" id="IPR011051">
    <property type="entry name" value="RmlC_Cupin_sf"/>
</dbReference>
<gene>
    <name evidence="6" type="ORF">MYAM1_000664</name>
</gene>
<dbReference type="PANTHER" id="PTHR13903">
    <property type="entry name" value="PIRIN-RELATED"/>
    <property type="match status" value="1"/>
</dbReference>
<dbReference type="Pfam" id="PF02678">
    <property type="entry name" value="Pirin"/>
    <property type="match status" value="1"/>
</dbReference>
<comment type="cofactor">
    <cofactor evidence="2">
        <name>Fe cation</name>
        <dbReference type="ChEBI" id="CHEBI:24875"/>
    </cofactor>
    <text evidence="2">Binds 1 Fe cation per subunit.</text>
</comment>
<feature type="binding site" evidence="2">
    <location>
        <position position="108"/>
    </location>
    <ligand>
        <name>Fe cation</name>
        <dbReference type="ChEBI" id="CHEBI:24875"/>
    </ligand>
</feature>
<evidence type="ECO:0000259" key="4">
    <source>
        <dbReference type="Pfam" id="PF02678"/>
    </source>
</evidence>
<dbReference type="EMBL" id="CP119943">
    <property type="protein sequence ID" value="WFC97944.1"/>
    <property type="molecule type" value="Genomic_DNA"/>
</dbReference>
<protein>
    <recommendedName>
        <fullName evidence="8">Pirin</fullName>
    </recommendedName>
</protein>
<evidence type="ECO:0000259" key="5">
    <source>
        <dbReference type="Pfam" id="PF05726"/>
    </source>
</evidence>
<proteinExistence type="inferred from homology"/>
<keyword evidence="2" id="KW-0408">Iron</keyword>
<comment type="similarity">
    <text evidence="1 3">Belongs to the pirin family.</text>
</comment>
<name>A0AAJ5YWY1_9BASI</name>
<feature type="binding site" evidence="2">
    <location>
        <position position="62"/>
    </location>
    <ligand>
        <name>Fe cation</name>
        <dbReference type="ChEBI" id="CHEBI:24875"/>
    </ligand>
</feature>
<dbReference type="SUPFAM" id="SSF51182">
    <property type="entry name" value="RmlC-like cupins"/>
    <property type="match status" value="1"/>
</dbReference>